<reference evidence="4 5" key="1">
    <citation type="submission" date="2020-08" db="EMBL/GenBank/DDBJ databases">
        <authorList>
            <person name="Liu C."/>
            <person name="Sun Q."/>
        </authorList>
    </citation>
    <scope>NUCLEOTIDE SEQUENCE [LARGE SCALE GENOMIC DNA]</scope>
    <source>
        <strain evidence="4 5">NSJ-61</strain>
    </source>
</reference>
<evidence type="ECO:0000256" key="2">
    <source>
        <dbReference type="ARBA" id="ARBA00022729"/>
    </source>
</evidence>
<feature type="domain" description="NodB homology" evidence="3">
    <location>
        <begin position="95"/>
        <end position="259"/>
    </location>
</feature>
<evidence type="ECO:0000313" key="4">
    <source>
        <dbReference type="EMBL" id="QNM14321.1"/>
    </source>
</evidence>
<dbReference type="Proteomes" id="UP000515856">
    <property type="component" value="Chromosome"/>
</dbReference>
<evidence type="ECO:0000259" key="3">
    <source>
        <dbReference type="PROSITE" id="PS51677"/>
    </source>
</evidence>
<gene>
    <name evidence="4" type="ORF">H9Q80_13885</name>
</gene>
<accession>A0A7G9GU39</accession>
<comment type="subcellular location">
    <subcellularLocation>
        <location evidence="1">Secreted</location>
    </subcellularLocation>
</comment>
<evidence type="ECO:0000313" key="5">
    <source>
        <dbReference type="Proteomes" id="UP000515856"/>
    </source>
</evidence>
<dbReference type="KEGG" id="ehn:H9Q80_13885"/>
<dbReference type="SUPFAM" id="SSF88713">
    <property type="entry name" value="Glycoside hydrolase/deacetylase"/>
    <property type="match status" value="1"/>
</dbReference>
<dbReference type="AlphaFoldDB" id="A0A7G9GU39"/>
<keyword evidence="5" id="KW-1185">Reference proteome</keyword>
<keyword evidence="2" id="KW-0732">Signal</keyword>
<dbReference type="PROSITE" id="PS51677">
    <property type="entry name" value="NODB"/>
    <property type="match status" value="1"/>
</dbReference>
<protein>
    <submittedName>
        <fullName evidence="4">Polysaccharide deacetylase family protein</fullName>
    </submittedName>
</protein>
<dbReference type="GO" id="GO:0005975">
    <property type="term" value="P:carbohydrate metabolic process"/>
    <property type="evidence" value="ECO:0007669"/>
    <property type="project" value="InterPro"/>
</dbReference>
<dbReference type="InterPro" id="IPR011330">
    <property type="entry name" value="Glyco_hydro/deAcase_b/a-brl"/>
</dbReference>
<proteinExistence type="predicted"/>
<organism evidence="4 5">
    <name type="scientific">[Eubacterium] hominis</name>
    <dbReference type="NCBI Taxonomy" id="2764325"/>
    <lineage>
        <taxon>Bacteria</taxon>
        <taxon>Bacillati</taxon>
        <taxon>Bacillota</taxon>
        <taxon>Erysipelotrichia</taxon>
        <taxon>Erysipelotrichales</taxon>
        <taxon>Erysipelotrichaceae</taxon>
        <taxon>Amedibacillus</taxon>
    </lineage>
</organism>
<dbReference type="EMBL" id="CP060636">
    <property type="protein sequence ID" value="QNM14321.1"/>
    <property type="molecule type" value="Genomic_DNA"/>
</dbReference>
<dbReference type="Gene3D" id="3.20.20.370">
    <property type="entry name" value="Glycoside hydrolase/deacetylase"/>
    <property type="match status" value="1"/>
</dbReference>
<sequence length="259" mass="29808">MLKQRRMTCIIICAALLLYLFYAGMHKDNTRLAILGFHHIAPDHEAETHFKGNMWVTKLSTFEEEMKYLYDHGYQSLTLDEVYAWKKEGKKIPEKSVVLTFDDGFLSTIHYAEPILKRYGFHGTVFAIASDIKEHGPYDHTKRQHASLADIKASSLDFYSHTYDLHHKDKGFAIDQKSEKELIKDITQSNALVDGTYLAYPYGHSNPLAKKVLKKKGVKLAFGFNENRKAVISDDDYALPRFCVNRYTKLDVFAAMLEE</sequence>
<dbReference type="GO" id="GO:0005576">
    <property type="term" value="C:extracellular region"/>
    <property type="evidence" value="ECO:0007669"/>
    <property type="project" value="UniProtKB-SubCell"/>
</dbReference>
<dbReference type="Pfam" id="PF01522">
    <property type="entry name" value="Polysacc_deac_1"/>
    <property type="match status" value="1"/>
</dbReference>
<dbReference type="RefSeq" id="WP_117452018.1">
    <property type="nucleotide sequence ID" value="NZ_JAQEBD010000023.1"/>
</dbReference>
<dbReference type="PANTHER" id="PTHR34216:SF3">
    <property type="entry name" value="POLY-BETA-1,6-N-ACETYL-D-GLUCOSAMINE N-DEACETYLASE"/>
    <property type="match status" value="1"/>
</dbReference>
<dbReference type="InterPro" id="IPR051398">
    <property type="entry name" value="Polysacch_Deacetylase"/>
</dbReference>
<dbReference type="GO" id="GO:0016810">
    <property type="term" value="F:hydrolase activity, acting on carbon-nitrogen (but not peptide) bonds"/>
    <property type="evidence" value="ECO:0007669"/>
    <property type="project" value="InterPro"/>
</dbReference>
<name>A0A7G9GU39_9FIRM</name>
<dbReference type="PANTHER" id="PTHR34216">
    <property type="match status" value="1"/>
</dbReference>
<evidence type="ECO:0000256" key="1">
    <source>
        <dbReference type="ARBA" id="ARBA00004613"/>
    </source>
</evidence>
<dbReference type="InterPro" id="IPR002509">
    <property type="entry name" value="NODB_dom"/>
</dbReference>